<comment type="caution">
    <text evidence="2">The sequence shown here is derived from an EMBL/GenBank/DDBJ whole genome shotgun (WGS) entry which is preliminary data.</text>
</comment>
<sequence length="122" mass="13450">MAIIISIILAIVFALVMIVLSVRANTRFRKEQKLPMQWMISRSQPLSSTVIRSAPRVIALGFVPFLGITVLSLFAIGATTLTPRPGQEGMLLPSLIFIGSILVGIQVLHLWLIEKTLRRSGE</sequence>
<reference evidence="2 3" key="1">
    <citation type="journal article" date="2015" name="Stand. Genomic Sci.">
        <title>Genomic Encyclopedia of Bacterial and Archaeal Type Strains, Phase III: the genomes of soil and plant-associated and newly described type strains.</title>
        <authorList>
            <person name="Whitman W.B."/>
            <person name="Woyke T."/>
            <person name="Klenk H.P."/>
            <person name="Zhou Y."/>
            <person name="Lilburn T.G."/>
            <person name="Beck B.J."/>
            <person name="De Vos P."/>
            <person name="Vandamme P."/>
            <person name="Eisen J.A."/>
            <person name="Garrity G."/>
            <person name="Hugenholtz P."/>
            <person name="Kyrpides N.C."/>
        </authorList>
    </citation>
    <scope>NUCLEOTIDE SEQUENCE [LARGE SCALE GENOMIC DNA]</scope>
    <source>
        <strain evidence="2 3">CGMCC 1.7748</strain>
    </source>
</reference>
<dbReference type="AlphaFoldDB" id="A0A562KIS8"/>
<evidence type="ECO:0000313" key="2">
    <source>
        <dbReference type="EMBL" id="TWH95133.1"/>
    </source>
</evidence>
<proteinExistence type="predicted"/>
<feature type="transmembrane region" description="Helical" evidence="1">
    <location>
        <begin position="6"/>
        <end position="26"/>
    </location>
</feature>
<gene>
    <name evidence="2" type="ORF">IQ35_01387</name>
</gene>
<evidence type="ECO:0000313" key="3">
    <source>
        <dbReference type="Proteomes" id="UP000316624"/>
    </source>
</evidence>
<keyword evidence="1" id="KW-0472">Membrane</keyword>
<keyword evidence="3" id="KW-1185">Reference proteome</keyword>
<feature type="transmembrane region" description="Helical" evidence="1">
    <location>
        <begin position="90"/>
        <end position="113"/>
    </location>
</feature>
<feature type="transmembrane region" description="Helical" evidence="1">
    <location>
        <begin position="57"/>
        <end position="78"/>
    </location>
</feature>
<dbReference type="EMBL" id="VLKK01000004">
    <property type="protein sequence ID" value="TWH95133.1"/>
    <property type="molecule type" value="Genomic_DNA"/>
</dbReference>
<dbReference type="RefSeq" id="WP_021247352.1">
    <property type="nucleotide sequence ID" value="NZ_JACIIY010000002.1"/>
</dbReference>
<organism evidence="2 3">
    <name type="scientific">Sphingobium wenxiniae (strain DSM 21828 / CGMCC 1.7748 / JZ-1)</name>
    <dbReference type="NCBI Taxonomy" id="595605"/>
    <lineage>
        <taxon>Bacteria</taxon>
        <taxon>Pseudomonadati</taxon>
        <taxon>Pseudomonadota</taxon>
        <taxon>Alphaproteobacteria</taxon>
        <taxon>Sphingomonadales</taxon>
        <taxon>Sphingomonadaceae</taxon>
        <taxon>Sphingobium</taxon>
    </lineage>
</organism>
<protein>
    <submittedName>
        <fullName evidence="2">Uncharacterized protein</fullName>
    </submittedName>
</protein>
<keyword evidence="1" id="KW-0812">Transmembrane</keyword>
<evidence type="ECO:0000256" key="1">
    <source>
        <dbReference type="SAM" id="Phobius"/>
    </source>
</evidence>
<accession>A0A562KIS8</accession>
<dbReference type="Proteomes" id="UP000316624">
    <property type="component" value="Unassembled WGS sequence"/>
</dbReference>
<keyword evidence="1" id="KW-1133">Transmembrane helix</keyword>
<name>A0A562KIS8_SPHWJ</name>